<dbReference type="OrthoDB" id="7556768at2"/>
<evidence type="ECO:0000313" key="2">
    <source>
        <dbReference type="EMBL" id="RVT91149.1"/>
    </source>
</evidence>
<feature type="transmembrane region" description="Helical" evidence="1">
    <location>
        <begin position="77"/>
        <end position="100"/>
    </location>
</feature>
<dbReference type="RefSeq" id="WP_127745162.1">
    <property type="nucleotide sequence ID" value="NZ_SACN01000002.1"/>
</dbReference>
<proteinExistence type="predicted"/>
<evidence type="ECO:0000313" key="3">
    <source>
        <dbReference type="Proteomes" id="UP000282971"/>
    </source>
</evidence>
<gene>
    <name evidence="2" type="ORF">EOD43_16655</name>
</gene>
<accession>A0A437M0C1</accession>
<protein>
    <submittedName>
        <fullName evidence="2">Uncharacterized protein</fullName>
    </submittedName>
</protein>
<comment type="caution">
    <text evidence="2">The sequence shown here is derived from an EMBL/GenBank/DDBJ whole genome shotgun (WGS) entry which is preliminary data.</text>
</comment>
<reference evidence="2 3" key="1">
    <citation type="submission" date="2019-01" db="EMBL/GenBank/DDBJ databases">
        <authorList>
            <person name="Chen W.-M."/>
        </authorList>
    </citation>
    <scope>NUCLEOTIDE SEQUENCE [LARGE SCALE GENOMIC DNA]</scope>
    <source>
        <strain evidence="2 3">CCP-7</strain>
    </source>
</reference>
<feature type="transmembrane region" description="Helical" evidence="1">
    <location>
        <begin position="160"/>
        <end position="180"/>
    </location>
</feature>
<sequence>MVVRQTRLIAALLLGTIVALAAGSVLWLGTDHPMAIGRQDMSAGRAAMTFVGYATFWSFAFDRATRVRRWRRNVLRAGGVLATSWIGLLVLVLALQMMALADAMGHPVDREAGYAAVIAILLLVKANLLPKSRPAWFNGVALPIFAGDPIVWRRVHRSSALRLALLGAATLLVTIVRPPGIEPLPIVLRLLMAELVIASLHGLWLTHRPRLRPLTP</sequence>
<dbReference type="Proteomes" id="UP000282971">
    <property type="component" value="Unassembled WGS sequence"/>
</dbReference>
<feature type="transmembrane region" description="Helical" evidence="1">
    <location>
        <begin position="47"/>
        <end position="65"/>
    </location>
</feature>
<dbReference type="AlphaFoldDB" id="A0A437M0C1"/>
<evidence type="ECO:0000256" key="1">
    <source>
        <dbReference type="SAM" id="Phobius"/>
    </source>
</evidence>
<dbReference type="EMBL" id="SACN01000002">
    <property type="protein sequence ID" value="RVT91149.1"/>
    <property type="molecule type" value="Genomic_DNA"/>
</dbReference>
<organism evidence="2 3">
    <name type="scientific">Sphingomonas crocodyli</name>
    <dbReference type="NCBI Taxonomy" id="1979270"/>
    <lineage>
        <taxon>Bacteria</taxon>
        <taxon>Pseudomonadati</taxon>
        <taxon>Pseudomonadota</taxon>
        <taxon>Alphaproteobacteria</taxon>
        <taxon>Sphingomonadales</taxon>
        <taxon>Sphingomonadaceae</taxon>
        <taxon>Sphingomonas</taxon>
    </lineage>
</organism>
<keyword evidence="1" id="KW-0812">Transmembrane</keyword>
<feature type="transmembrane region" description="Helical" evidence="1">
    <location>
        <begin position="186"/>
        <end position="206"/>
    </location>
</feature>
<keyword evidence="3" id="KW-1185">Reference proteome</keyword>
<keyword evidence="1" id="KW-1133">Transmembrane helix</keyword>
<feature type="transmembrane region" description="Helical" evidence="1">
    <location>
        <begin position="112"/>
        <end position="129"/>
    </location>
</feature>
<name>A0A437M0C1_9SPHN</name>
<keyword evidence="1" id="KW-0472">Membrane</keyword>